<protein>
    <submittedName>
        <fullName evidence="1">Uncharacterized protein</fullName>
    </submittedName>
</protein>
<dbReference type="AlphaFoldDB" id="A0A8J5X3H1"/>
<reference evidence="1" key="2">
    <citation type="submission" date="2021-02" db="EMBL/GenBank/DDBJ databases">
        <authorList>
            <person name="Kimball J.A."/>
            <person name="Haas M.W."/>
            <person name="Macchietto M."/>
            <person name="Kono T."/>
            <person name="Duquette J."/>
            <person name="Shao M."/>
        </authorList>
    </citation>
    <scope>NUCLEOTIDE SEQUENCE</scope>
    <source>
        <tissue evidence="1">Fresh leaf tissue</tissue>
    </source>
</reference>
<comment type="caution">
    <text evidence="1">The sequence shown here is derived from an EMBL/GenBank/DDBJ whole genome shotgun (WGS) entry which is preliminary data.</text>
</comment>
<evidence type="ECO:0000313" key="2">
    <source>
        <dbReference type="Proteomes" id="UP000729402"/>
    </source>
</evidence>
<proteinExistence type="predicted"/>
<keyword evidence="2" id="KW-1185">Reference proteome</keyword>
<name>A0A8J5X3H1_ZIZPA</name>
<reference evidence="1" key="1">
    <citation type="journal article" date="2021" name="bioRxiv">
        <title>Whole Genome Assembly and Annotation of Northern Wild Rice, Zizania palustris L., Supports a Whole Genome Duplication in the Zizania Genus.</title>
        <authorList>
            <person name="Haas M."/>
            <person name="Kono T."/>
            <person name="Macchietto M."/>
            <person name="Millas R."/>
            <person name="McGilp L."/>
            <person name="Shao M."/>
            <person name="Duquette J."/>
            <person name="Hirsch C.N."/>
            <person name="Kimball J."/>
        </authorList>
    </citation>
    <scope>NUCLEOTIDE SEQUENCE</scope>
    <source>
        <tissue evidence="1">Fresh leaf tissue</tissue>
    </source>
</reference>
<sequence length="114" mass="12363">MHSTILYQRLILEASLVTPVSSTKKTKKMRGGSNSTASRLLPYCFHDAFPPTKTGRPGGDATTTACSTNCLHEVTRKLLRQGCPHLHEQIPVRSTVGPDRGLTLPVVVLLPGDE</sequence>
<gene>
    <name evidence="1" type="ORF">GUJ93_ZPchr0013g36484</name>
</gene>
<evidence type="ECO:0000313" key="1">
    <source>
        <dbReference type="EMBL" id="KAG8099620.1"/>
    </source>
</evidence>
<dbReference type="Proteomes" id="UP000729402">
    <property type="component" value="Unassembled WGS sequence"/>
</dbReference>
<accession>A0A8J5X3H1</accession>
<dbReference type="EMBL" id="JAAALK010000079">
    <property type="protein sequence ID" value="KAG8099620.1"/>
    <property type="molecule type" value="Genomic_DNA"/>
</dbReference>
<organism evidence="1 2">
    <name type="scientific">Zizania palustris</name>
    <name type="common">Northern wild rice</name>
    <dbReference type="NCBI Taxonomy" id="103762"/>
    <lineage>
        <taxon>Eukaryota</taxon>
        <taxon>Viridiplantae</taxon>
        <taxon>Streptophyta</taxon>
        <taxon>Embryophyta</taxon>
        <taxon>Tracheophyta</taxon>
        <taxon>Spermatophyta</taxon>
        <taxon>Magnoliopsida</taxon>
        <taxon>Liliopsida</taxon>
        <taxon>Poales</taxon>
        <taxon>Poaceae</taxon>
        <taxon>BOP clade</taxon>
        <taxon>Oryzoideae</taxon>
        <taxon>Oryzeae</taxon>
        <taxon>Zizaniinae</taxon>
        <taxon>Zizania</taxon>
    </lineage>
</organism>